<dbReference type="AlphaFoldDB" id="A0AA40G3Z4"/>
<reference evidence="1" key="1">
    <citation type="submission" date="2021-10" db="EMBL/GenBank/DDBJ databases">
        <title>Melipona bicolor Genome sequencing and assembly.</title>
        <authorList>
            <person name="Araujo N.S."/>
            <person name="Arias M.C."/>
        </authorList>
    </citation>
    <scope>NUCLEOTIDE SEQUENCE</scope>
    <source>
        <strain evidence="1">USP_2M_L1-L4_2017</strain>
        <tissue evidence="1">Whole body</tissue>
    </source>
</reference>
<protein>
    <submittedName>
        <fullName evidence="1">Uncharacterized protein</fullName>
    </submittedName>
</protein>
<proteinExistence type="predicted"/>
<evidence type="ECO:0000313" key="1">
    <source>
        <dbReference type="EMBL" id="KAK1130399.1"/>
    </source>
</evidence>
<sequence>MDDHNSHRKNGTFQVTNPRNLSTRAWVAVDENHSQMKIAFDKWFGRDMHNDVAQNLTDTSSDG</sequence>
<feature type="non-terminal residue" evidence="1">
    <location>
        <position position="63"/>
    </location>
</feature>
<dbReference type="EMBL" id="JAHYIQ010000007">
    <property type="protein sequence ID" value="KAK1130399.1"/>
    <property type="molecule type" value="Genomic_DNA"/>
</dbReference>
<dbReference type="Proteomes" id="UP001177670">
    <property type="component" value="Unassembled WGS sequence"/>
</dbReference>
<keyword evidence="2" id="KW-1185">Reference proteome</keyword>
<accession>A0AA40G3Z4</accession>
<name>A0AA40G3Z4_9HYME</name>
<gene>
    <name evidence="1" type="ORF">K0M31_018531</name>
</gene>
<organism evidence="1 2">
    <name type="scientific">Melipona bicolor</name>
    <dbReference type="NCBI Taxonomy" id="60889"/>
    <lineage>
        <taxon>Eukaryota</taxon>
        <taxon>Metazoa</taxon>
        <taxon>Ecdysozoa</taxon>
        <taxon>Arthropoda</taxon>
        <taxon>Hexapoda</taxon>
        <taxon>Insecta</taxon>
        <taxon>Pterygota</taxon>
        <taxon>Neoptera</taxon>
        <taxon>Endopterygota</taxon>
        <taxon>Hymenoptera</taxon>
        <taxon>Apocrita</taxon>
        <taxon>Aculeata</taxon>
        <taxon>Apoidea</taxon>
        <taxon>Anthophila</taxon>
        <taxon>Apidae</taxon>
        <taxon>Melipona</taxon>
    </lineage>
</organism>
<comment type="caution">
    <text evidence="1">The sequence shown here is derived from an EMBL/GenBank/DDBJ whole genome shotgun (WGS) entry which is preliminary data.</text>
</comment>
<evidence type="ECO:0000313" key="2">
    <source>
        <dbReference type="Proteomes" id="UP001177670"/>
    </source>
</evidence>